<keyword evidence="2" id="KW-0472">Membrane</keyword>
<gene>
    <name evidence="4" type="primary">LOC120250449</name>
</gene>
<feature type="transmembrane region" description="Helical" evidence="2">
    <location>
        <begin position="74"/>
        <end position="97"/>
    </location>
</feature>
<dbReference type="RefSeq" id="XP_039115202.1">
    <property type="nucleotide sequence ID" value="XM_039259268.1"/>
</dbReference>
<keyword evidence="2" id="KW-0812">Transmembrane</keyword>
<evidence type="ECO:0000256" key="1">
    <source>
        <dbReference type="ARBA" id="ARBA00010199"/>
    </source>
</evidence>
<keyword evidence="2" id="KW-1133">Transmembrane helix</keyword>
<reference evidence="4" key="1">
    <citation type="submission" date="2025-08" db="UniProtKB">
        <authorList>
            <consortium name="RefSeq"/>
        </authorList>
    </citation>
    <scope>IDENTIFICATION</scope>
</reference>
<evidence type="ECO:0000313" key="3">
    <source>
        <dbReference type="Proteomes" id="UP001515500"/>
    </source>
</evidence>
<feature type="transmembrane region" description="Helical" evidence="2">
    <location>
        <begin position="118"/>
        <end position="139"/>
    </location>
</feature>
<sequence>MLSPPLLRGSPHLVGVEGPGHRKLSSISDIVSQHNHLSAREPLAMLSKSLGSRWPSSVRVSNELGVGNLKAAKFSVFVVKVISLNIQTTFVIIILVTKEDFPELFTENEFVRERMSKVAYYLCDSIFFLEAYNLFYHVFIISTSLLHC</sequence>
<dbReference type="GeneID" id="120250449"/>
<dbReference type="GO" id="GO:0016020">
    <property type="term" value="C:membrane"/>
    <property type="evidence" value="ECO:0007669"/>
    <property type="project" value="InterPro"/>
</dbReference>
<dbReference type="InterPro" id="IPR002528">
    <property type="entry name" value="MATE_fam"/>
</dbReference>
<organism evidence="3 4">
    <name type="scientific">Dioscorea cayennensis subsp. rotundata</name>
    <name type="common">White Guinea yam</name>
    <name type="synonym">Dioscorea rotundata</name>
    <dbReference type="NCBI Taxonomy" id="55577"/>
    <lineage>
        <taxon>Eukaryota</taxon>
        <taxon>Viridiplantae</taxon>
        <taxon>Streptophyta</taxon>
        <taxon>Embryophyta</taxon>
        <taxon>Tracheophyta</taxon>
        <taxon>Spermatophyta</taxon>
        <taxon>Magnoliopsida</taxon>
        <taxon>Liliopsida</taxon>
        <taxon>Dioscoreales</taxon>
        <taxon>Dioscoreaceae</taxon>
        <taxon>Dioscorea</taxon>
    </lineage>
</organism>
<proteinExistence type="inferred from homology"/>
<keyword evidence="3" id="KW-1185">Reference proteome</keyword>
<dbReference type="GO" id="GO:0042910">
    <property type="term" value="F:xenobiotic transmembrane transporter activity"/>
    <property type="evidence" value="ECO:0007669"/>
    <property type="project" value="InterPro"/>
</dbReference>
<dbReference type="Pfam" id="PF01554">
    <property type="entry name" value="MatE"/>
    <property type="match status" value="1"/>
</dbReference>
<evidence type="ECO:0000313" key="4">
    <source>
        <dbReference type="RefSeq" id="XP_039115202.1"/>
    </source>
</evidence>
<evidence type="ECO:0000256" key="2">
    <source>
        <dbReference type="SAM" id="Phobius"/>
    </source>
</evidence>
<name>A0AB40AJM5_DIOCR</name>
<dbReference type="Proteomes" id="UP001515500">
    <property type="component" value="Chromosome 19"/>
</dbReference>
<accession>A0AB40AJM5</accession>
<dbReference type="PANTHER" id="PTHR11206">
    <property type="entry name" value="MULTIDRUG RESISTANCE PROTEIN"/>
    <property type="match status" value="1"/>
</dbReference>
<dbReference type="GO" id="GO:0015297">
    <property type="term" value="F:antiporter activity"/>
    <property type="evidence" value="ECO:0007669"/>
    <property type="project" value="InterPro"/>
</dbReference>
<comment type="similarity">
    <text evidence="1">Belongs to the multi antimicrobial extrusion (MATE) (TC 2.A.66.1) family.</text>
</comment>
<dbReference type="AlphaFoldDB" id="A0AB40AJM5"/>
<protein>
    <submittedName>
        <fullName evidence="4">Protein DETOXIFICATION 33-like isoform X1</fullName>
    </submittedName>
</protein>